<sequence>MAKKESSVAPKERINVTFKPAIGDAQEEIEIPFKVMVLGDFTHRPDDRVLEERKPISVDKNTFNDVLEKQNLSLDISVPNRLQNEDPDSELAVSLKFKNMKDFDPASVVEQVPELKKLMELRDALVALKGPLGNAPAFRKAIESVLSDDDSREKVLKELGMAAEAAANGKDSGKDKKGDK</sequence>
<dbReference type="Proteomes" id="UP000595278">
    <property type="component" value="Chromosome"/>
</dbReference>
<proteinExistence type="predicted"/>
<gene>
    <name evidence="1" type="primary">tssB</name>
    <name evidence="1" type="ORF">JHT90_01770</name>
</gene>
<dbReference type="AlphaFoldDB" id="A0A974NFW7"/>
<dbReference type="PANTHER" id="PTHR35850:SF2">
    <property type="entry name" value="TYPE VI SECRETION SYSTEM CONTRACTILE SHEATH SMALL SUBUNIT"/>
    <property type="match status" value="1"/>
</dbReference>
<evidence type="ECO:0000313" key="2">
    <source>
        <dbReference type="Proteomes" id="UP000595278"/>
    </source>
</evidence>
<dbReference type="NCBIfam" id="TIGR03358">
    <property type="entry name" value="VI_chp_5"/>
    <property type="match status" value="1"/>
</dbReference>
<accession>A0A974NFW7</accession>
<keyword evidence="2" id="KW-1185">Reference proteome</keyword>
<dbReference type="PANTHER" id="PTHR35850">
    <property type="entry name" value="CYTOPLASMIC PROTEIN-RELATED"/>
    <property type="match status" value="1"/>
</dbReference>
<dbReference type="PIRSF" id="PIRSF028301">
    <property type="entry name" value="UCP028301"/>
    <property type="match status" value="1"/>
</dbReference>
<dbReference type="EMBL" id="CP067393">
    <property type="protein sequence ID" value="QQP86006.1"/>
    <property type="molecule type" value="Genomic_DNA"/>
</dbReference>
<dbReference type="RefSeq" id="WP_201093353.1">
    <property type="nucleotide sequence ID" value="NZ_CP067393.1"/>
</dbReference>
<reference evidence="1 2" key="1">
    <citation type="submission" date="2021-01" db="EMBL/GenBank/DDBJ databases">
        <title>Entomomonas sp. F2A isolated from a house cricket (Acheta domesticus).</title>
        <authorList>
            <person name="Spergser J."/>
            <person name="Busse H.-J."/>
        </authorList>
    </citation>
    <scope>NUCLEOTIDE SEQUENCE [LARGE SCALE GENOMIC DNA]</scope>
    <source>
        <strain evidence="1 2">F2A</strain>
    </source>
</reference>
<dbReference type="Pfam" id="PF05591">
    <property type="entry name" value="T6SS_VipA"/>
    <property type="match status" value="1"/>
</dbReference>
<dbReference type="InterPro" id="IPR008312">
    <property type="entry name" value="T6SS_TssB1"/>
</dbReference>
<dbReference type="KEGG" id="eaz:JHT90_01770"/>
<evidence type="ECO:0000313" key="1">
    <source>
        <dbReference type="EMBL" id="QQP86006.1"/>
    </source>
</evidence>
<name>A0A974NFW7_9GAMM</name>
<organism evidence="1 2">
    <name type="scientific">Entomomonas asaccharolytica</name>
    <dbReference type="NCBI Taxonomy" id="2785331"/>
    <lineage>
        <taxon>Bacteria</taxon>
        <taxon>Pseudomonadati</taxon>
        <taxon>Pseudomonadota</taxon>
        <taxon>Gammaproteobacteria</taxon>
        <taxon>Pseudomonadales</taxon>
        <taxon>Pseudomonadaceae</taxon>
        <taxon>Entomomonas</taxon>
    </lineage>
</organism>
<protein>
    <submittedName>
        <fullName evidence="1">Type VI secretion system contractile sheath small subunit</fullName>
    </submittedName>
</protein>